<reference evidence="8" key="1">
    <citation type="journal article" date="2019" name="Int. J. Syst. Evol. Microbiol.">
        <title>The Global Catalogue of Microorganisms (GCM) 10K type strain sequencing project: providing services to taxonomists for standard genome sequencing and annotation.</title>
        <authorList>
            <consortium name="The Broad Institute Genomics Platform"/>
            <consortium name="The Broad Institute Genome Sequencing Center for Infectious Disease"/>
            <person name="Wu L."/>
            <person name="Ma J."/>
        </authorList>
    </citation>
    <scope>NUCLEOTIDE SEQUENCE [LARGE SCALE GENOMIC DNA]</scope>
    <source>
        <strain evidence="8">CGMCC 1.16306</strain>
    </source>
</reference>
<evidence type="ECO:0000256" key="2">
    <source>
        <dbReference type="ARBA" id="ARBA00009773"/>
    </source>
</evidence>
<name>A0ABV9GKC2_9BACL</name>
<dbReference type="InterPro" id="IPR002549">
    <property type="entry name" value="AI-2E-like"/>
</dbReference>
<dbReference type="EMBL" id="JBHSFW010000001">
    <property type="protein sequence ID" value="MFC4617105.1"/>
    <property type="molecule type" value="Genomic_DNA"/>
</dbReference>
<dbReference type="PANTHER" id="PTHR21716:SF69">
    <property type="entry name" value="TRANSPORT PROTEIN YUBA-RELATED"/>
    <property type="match status" value="1"/>
</dbReference>
<comment type="caution">
    <text evidence="7">The sequence shown here is derived from an EMBL/GenBank/DDBJ whole genome shotgun (WGS) entry which is preliminary data.</text>
</comment>
<feature type="transmembrane region" description="Helical" evidence="6">
    <location>
        <begin position="330"/>
        <end position="357"/>
    </location>
</feature>
<feature type="transmembrane region" description="Helical" evidence="6">
    <location>
        <begin position="287"/>
        <end position="310"/>
    </location>
</feature>
<comment type="similarity">
    <text evidence="2">Belongs to the autoinducer-2 exporter (AI-2E) (TC 2.A.86) family.</text>
</comment>
<dbReference type="PANTHER" id="PTHR21716">
    <property type="entry name" value="TRANSMEMBRANE PROTEIN"/>
    <property type="match status" value="1"/>
</dbReference>
<evidence type="ECO:0000256" key="5">
    <source>
        <dbReference type="ARBA" id="ARBA00023136"/>
    </source>
</evidence>
<evidence type="ECO:0000313" key="7">
    <source>
        <dbReference type="EMBL" id="MFC4617105.1"/>
    </source>
</evidence>
<keyword evidence="4 6" id="KW-1133">Transmembrane helix</keyword>
<feature type="transmembrane region" description="Helical" evidence="6">
    <location>
        <begin position="20"/>
        <end position="41"/>
    </location>
</feature>
<feature type="transmembrane region" description="Helical" evidence="6">
    <location>
        <begin position="83"/>
        <end position="105"/>
    </location>
</feature>
<proteinExistence type="inferred from homology"/>
<feature type="transmembrane region" description="Helical" evidence="6">
    <location>
        <begin position="233"/>
        <end position="255"/>
    </location>
</feature>
<gene>
    <name evidence="7" type="ORF">ACFO4N_00015</name>
</gene>
<feature type="transmembrane region" description="Helical" evidence="6">
    <location>
        <begin position="47"/>
        <end position="71"/>
    </location>
</feature>
<feature type="transmembrane region" description="Helical" evidence="6">
    <location>
        <begin position="172"/>
        <end position="197"/>
    </location>
</feature>
<feature type="transmembrane region" description="Helical" evidence="6">
    <location>
        <begin position="261"/>
        <end position="280"/>
    </location>
</feature>
<evidence type="ECO:0000256" key="4">
    <source>
        <dbReference type="ARBA" id="ARBA00022989"/>
    </source>
</evidence>
<keyword evidence="5 6" id="KW-0472">Membrane</keyword>
<dbReference type="Pfam" id="PF01594">
    <property type="entry name" value="AI-2E_transport"/>
    <property type="match status" value="1"/>
</dbReference>
<evidence type="ECO:0000256" key="1">
    <source>
        <dbReference type="ARBA" id="ARBA00004141"/>
    </source>
</evidence>
<organism evidence="7 8">
    <name type="scientific">Camelliibacillus cellulosilyticus</name>
    <dbReference type="NCBI Taxonomy" id="2174486"/>
    <lineage>
        <taxon>Bacteria</taxon>
        <taxon>Bacillati</taxon>
        <taxon>Bacillota</taxon>
        <taxon>Bacilli</taxon>
        <taxon>Bacillales</taxon>
        <taxon>Sporolactobacillaceae</taxon>
        <taxon>Camelliibacillus</taxon>
    </lineage>
</organism>
<sequence length="378" mass="42183">MDPKQTNSSLFKEKILNNRFVVYAIMISILCLTILSISKIAFILKPFIIFIETIFLPLLLAGICFYLFNPLIDFMEKRGVKRFISIIILYLIIIGVIVGIVLSVLPPLKDQIQSLIHNLPKLNKDIQSIINQLTQSDLVAQAREKFNKDITKIVDNISGDLSKYVSTLSHGVVSFVGTITEVILSIVVLPFLLFYLLKDGKKLPNYIAKFLPNQMRQEAKGIMSDMNHALSSYIRGQIFVSFCIGLLLFIGYLIIGLDYALLLAVIAMVTNVVPYLGPIIAISPAIVLAIVHSPFMLLKLAIVWVVVQLLEGKVISPQVMGKSLHIHPITVIFVILTAGNLFGIVGIILAVPGYAIIKVIVTHIYQFVRLRSRYYSDS</sequence>
<dbReference type="RefSeq" id="WP_376844166.1">
    <property type="nucleotide sequence ID" value="NZ_JBHSFW010000001.1"/>
</dbReference>
<keyword evidence="8" id="KW-1185">Reference proteome</keyword>
<comment type="subcellular location">
    <subcellularLocation>
        <location evidence="1">Membrane</location>
        <topology evidence="1">Multi-pass membrane protein</topology>
    </subcellularLocation>
</comment>
<protein>
    <submittedName>
        <fullName evidence="7">AI-2E family transporter</fullName>
    </submittedName>
</protein>
<accession>A0ABV9GKC2</accession>
<dbReference type="Proteomes" id="UP001596022">
    <property type="component" value="Unassembled WGS sequence"/>
</dbReference>
<keyword evidence="3 6" id="KW-0812">Transmembrane</keyword>
<evidence type="ECO:0000313" key="8">
    <source>
        <dbReference type="Proteomes" id="UP001596022"/>
    </source>
</evidence>
<evidence type="ECO:0000256" key="3">
    <source>
        <dbReference type="ARBA" id="ARBA00022692"/>
    </source>
</evidence>
<evidence type="ECO:0000256" key="6">
    <source>
        <dbReference type="SAM" id="Phobius"/>
    </source>
</evidence>